<keyword evidence="2" id="KW-1185">Reference proteome</keyword>
<name>A0A3M7RHK4_BRAPC</name>
<reference evidence="1 2" key="1">
    <citation type="journal article" date="2018" name="Sci. Rep.">
        <title>Genomic signatures of local adaptation to the degree of environmental predictability in rotifers.</title>
        <authorList>
            <person name="Franch-Gras L."/>
            <person name="Hahn C."/>
            <person name="Garcia-Roger E.M."/>
            <person name="Carmona M.J."/>
            <person name="Serra M."/>
            <person name="Gomez A."/>
        </authorList>
    </citation>
    <scope>NUCLEOTIDE SEQUENCE [LARGE SCALE GENOMIC DNA]</scope>
    <source>
        <strain evidence="1">HYR1</strain>
    </source>
</reference>
<protein>
    <submittedName>
        <fullName evidence="1">Uncharacterized protein</fullName>
    </submittedName>
</protein>
<accession>A0A3M7RHK4</accession>
<dbReference type="EMBL" id="REGN01003356">
    <property type="protein sequence ID" value="RNA23052.1"/>
    <property type="molecule type" value="Genomic_DNA"/>
</dbReference>
<organism evidence="1 2">
    <name type="scientific">Brachionus plicatilis</name>
    <name type="common">Marine rotifer</name>
    <name type="synonym">Brachionus muelleri</name>
    <dbReference type="NCBI Taxonomy" id="10195"/>
    <lineage>
        <taxon>Eukaryota</taxon>
        <taxon>Metazoa</taxon>
        <taxon>Spiralia</taxon>
        <taxon>Gnathifera</taxon>
        <taxon>Rotifera</taxon>
        <taxon>Eurotatoria</taxon>
        <taxon>Monogononta</taxon>
        <taxon>Pseudotrocha</taxon>
        <taxon>Ploima</taxon>
        <taxon>Brachionidae</taxon>
        <taxon>Brachionus</taxon>
    </lineage>
</organism>
<dbReference type="AlphaFoldDB" id="A0A3M7RHK4"/>
<evidence type="ECO:0000313" key="2">
    <source>
        <dbReference type="Proteomes" id="UP000276133"/>
    </source>
</evidence>
<proteinExistence type="predicted"/>
<gene>
    <name evidence="1" type="ORF">BpHYR1_043372</name>
</gene>
<sequence>MNKKNFIAITMRCVFIFYYIKNGTKTNLTNRIINAANKAFYYSRFKIGYFLPDFTKNCSGILYKFNKKLEFLNSFVKILKSFKTSRDHSLKRCTFSTTTQEPFRIDSLIAYPKRLILFSSSSRDKITTRISSWISFANFPISIVTLKYPCS</sequence>
<dbReference type="Proteomes" id="UP000276133">
    <property type="component" value="Unassembled WGS sequence"/>
</dbReference>
<evidence type="ECO:0000313" key="1">
    <source>
        <dbReference type="EMBL" id="RNA23052.1"/>
    </source>
</evidence>
<comment type="caution">
    <text evidence="1">The sequence shown here is derived from an EMBL/GenBank/DDBJ whole genome shotgun (WGS) entry which is preliminary data.</text>
</comment>